<dbReference type="EMBL" id="JACXAH010000008">
    <property type="protein sequence ID" value="MBD1372166.1"/>
    <property type="molecule type" value="Genomic_DNA"/>
</dbReference>
<evidence type="ECO:0000313" key="2">
    <source>
        <dbReference type="Proteomes" id="UP000661691"/>
    </source>
</evidence>
<reference evidence="1" key="1">
    <citation type="submission" date="2020-09" db="EMBL/GenBank/DDBJ databases">
        <title>A novel bacterium of genus Hazenella, isolated from South China Sea.</title>
        <authorList>
            <person name="Huang H."/>
            <person name="Mo K."/>
            <person name="Hu Y."/>
        </authorList>
    </citation>
    <scope>NUCLEOTIDE SEQUENCE</scope>
    <source>
        <strain evidence="1">IB182357</strain>
    </source>
</reference>
<proteinExistence type="predicted"/>
<dbReference type="Proteomes" id="UP000661691">
    <property type="component" value="Unassembled WGS sequence"/>
</dbReference>
<dbReference type="Pfam" id="PF08680">
    <property type="entry name" value="DUF1779"/>
    <property type="match status" value="1"/>
</dbReference>
<dbReference type="AlphaFoldDB" id="A0A926RX40"/>
<dbReference type="RefSeq" id="WP_191139579.1">
    <property type="nucleotide sequence ID" value="NZ_JACXAG020000003.1"/>
</dbReference>
<dbReference type="Gene3D" id="3.30.360.40">
    <property type="entry name" value="YwmB-like"/>
    <property type="match status" value="1"/>
</dbReference>
<protein>
    <submittedName>
        <fullName evidence="1">YwmB family TATA-box binding protein</fullName>
    </submittedName>
</protein>
<dbReference type="InterPro" id="IPR014794">
    <property type="entry name" value="DUF1779"/>
</dbReference>
<organism evidence="1 2">
    <name type="scientific">Polycladospora coralii</name>
    <dbReference type="NCBI Taxonomy" id="2771432"/>
    <lineage>
        <taxon>Bacteria</taxon>
        <taxon>Bacillati</taxon>
        <taxon>Bacillota</taxon>
        <taxon>Bacilli</taxon>
        <taxon>Bacillales</taxon>
        <taxon>Thermoactinomycetaceae</taxon>
        <taxon>Polycladospora</taxon>
    </lineage>
</organism>
<accession>A0A926RX40</accession>
<evidence type="ECO:0000313" key="1">
    <source>
        <dbReference type="EMBL" id="MBD1372166.1"/>
    </source>
</evidence>
<sequence>MIVRLIIVGIVGAFLHAPSVSLSTDEPIEQQLVHLFSEMNVQTDQFILHHSSRTSRTIQSEDMDAFVSKWIHDLGLRTVKKTNEKDGIRYVSERDFGSDFRLKCVIVNDKPNENVNYPYLSIQLIGKGKPTKHVMSIRGHIEDVIQSYGMIPTFRFTLQGGKTLSNIERESLEAPIKAIMKRLEAQEVESMRTNQTVSVSMFSPHFSETLRTRGGLMNLQVATRVNRDTNQMMITIGSPIITIEY</sequence>
<name>A0A926RX40_9BACL</name>
<dbReference type="SUPFAM" id="SSF143842">
    <property type="entry name" value="YwmB-like"/>
    <property type="match status" value="1"/>
</dbReference>
<dbReference type="InterPro" id="IPR036209">
    <property type="entry name" value="YwmB-like_sf"/>
</dbReference>
<gene>
    <name evidence="1" type="ORF">IC620_07295</name>
</gene>
<comment type="caution">
    <text evidence="1">The sequence shown here is derived from an EMBL/GenBank/DDBJ whole genome shotgun (WGS) entry which is preliminary data.</text>
</comment>
<keyword evidence="2" id="KW-1185">Reference proteome</keyword>